<comment type="catalytic activity">
    <reaction evidence="2">
        <text>4-amino-5-aminomethyl-2-methylpyrimidine + H2O = 4-amino-5-hydroxymethyl-2-methylpyrimidine + NH4(+)</text>
        <dbReference type="Rhea" id="RHEA:31799"/>
        <dbReference type="ChEBI" id="CHEBI:15377"/>
        <dbReference type="ChEBI" id="CHEBI:16892"/>
        <dbReference type="ChEBI" id="CHEBI:28938"/>
        <dbReference type="ChEBI" id="CHEBI:63416"/>
        <dbReference type="EC" id="3.5.99.2"/>
    </reaction>
</comment>
<evidence type="ECO:0000256" key="2">
    <source>
        <dbReference type="RuleBase" id="RU363093"/>
    </source>
</evidence>
<dbReference type="RefSeq" id="WP_052429115.1">
    <property type="nucleotide sequence ID" value="NZ_CP092427.2"/>
</dbReference>
<dbReference type="Pfam" id="PF03070">
    <property type="entry name" value="TENA_THI-4"/>
    <property type="match status" value="1"/>
</dbReference>
<protein>
    <recommendedName>
        <fullName evidence="2">Aminopyrimidine aminohydrolase</fullName>
        <ecNumber evidence="2">3.5.99.2</ecNumber>
    </recommendedName>
</protein>
<dbReference type="InterPro" id="IPR050967">
    <property type="entry name" value="Thiamine_Salvage_TenA"/>
</dbReference>
<comment type="catalytic activity">
    <reaction evidence="2">
        <text>thiamine + H2O = 5-(2-hydroxyethyl)-4-methylthiazole + 4-amino-5-hydroxymethyl-2-methylpyrimidine + H(+)</text>
        <dbReference type="Rhea" id="RHEA:17509"/>
        <dbReference type="ChEBI" id="CHEBI:15377"/>
        <dbReference type="ChEBI" id="CHEBI:15378"/>
        <dbReference type="ChEBI" id="CHEBI:16892"/>
        <dbReference type="ChEBI" id="CHEBI:17957"/>
        <dbReference type="ChEBI" id="CHEBI:18385"/>
        <dbReference type="EC" id="3.5.99.2"/>
    </reaction>
</comment>
<name>A0A9X2YEQ0_9MYCO</name>
<proteinExistence type="inferred from homology"/>
<feature type="domain" description="Thiaminase-2/PQQC" evidence="3">
    <location>
        <begin position="26"/>
        <end position="229"/>
    </location>
</feature>
<dbReference type="PANTHER" id="PTHR43198:SF2">
    <property type="entry name" value="SI:CH1073-67J19.1-RELATED"/>
    <property type="match status" value="1"/>
</dbReference>
<keyword evidence="2" id="KW-0784">Thiamine biosynthesis</keyword>
<dbReference type="AlphaFoldDB" id="A0A9X2YEQ0"/>
<dbReference type="GO" id="GO:0050334">
    <property type="term" value="F:thiaminase activity"/>
    <property type="evidence" value="ECO:0007669"/>
    <property type="project" value="UniProtKB-EC"/>
</dbReference>
<keyword evidence="6" id="KW-1185">Reference proteome</keyword>
<dbReference type="PANTHER" id="PTHR43198">
    <property type="entry name" value="BIFUNCTIONAL TH2 PROTEIN"/>
    <property type="match status" value="1"/>
</dbReference>
<dbReference type="Proteomes" id="UP001055159">
    <property type="component" value="Chromosome"/>
</dbReference>
<evidence type="ECO:0000259" key="3">
    <source>
        <dbReference type="Pfam" id="PF03070"/>
    </source>
</evidence>
<evidence type="ECO:0000256" key="1">
    <source>
        <dbReference type="ARBA" id="ARBA00004948"/>
    </source>
</evidence>
<dbReference type="NCBIfam" id="TIGR04306">
    <property type="entry name" value="salvage_TenA"/>
    <property type="match status" value="1"/>
</dbReference>
<dbReference type="CDD" id="cd19365">
    <property type="entry name" value="TenA_C-like"/>
    <property type="match status" value="1"/>
</dbReference>
<evidence type="ECO:0000313" key="5">
    <source>
        <dbReference type="EMBL" id="ULP34591.1"/>
    </source>
</evidence>
<dbReference type="EMBL" id="JACKRN010000624">
    <property type="protein sequence ID" value="MCV7071940.1"/>
    <property type="molecule type" value="Genomic_DNA"/>
</dbReference>
<evidence type="ECO:0000313" key="6">
    <source>
        <dbReference type="Proteomes" id="UP001055159"/>
    </source>
</evidence>
<dbReference type="Proteomes" id="UP001140272">
    <property type="component" value="Unassembled WGS sequence"/>
</dbReference>
<reference evidence="5" key="3">
    <citation type="submission" date="2022-08" db="EMBL/GenBank/DDBJ databases">
        <title>Whole genome sequencing of non-tuberculosis mycobacteria type-strains.</title>
        <authorList>
            <person name="Igarashi Y."/>
            <person name="Osugi A."/>
            <person name="Mitarai S."/>
        </authorList>
    </citation>
    <scope>NUCLEOTIDE SEQUENCE</scope>
    <source>
        <strain evidence="5">JCM 16372</strain>
    </source>
</reference>
<dbReference type="SUPFAM" id="SSF48613">
    <property type="entry name" value="Heme oxygenase-like"/>
    <property type="match status" value="1"/>
</dbReference>
<dbReference type="InterPro" id="IPR016084">
    <property type="entry name" value="Haem_Oase-like_multi-hlx"/>
</dbReference>
<dbReference type="EC" id="3.5.99.2" evidence="2"/>
<organism evidence="4 7">
    <name type="scientific">Mycolicibacterium rufum</name>
    <dbReference type="NCBI Taxonomy" id="318424"/>
    <lineage>
        <taxon>Bacteria</taxon>
        <taxon>Bacillati</taxon>
        <taxon>Actinomycetota</taxon>
        <taxon>Actinomycetes</taxon>
        <taxon>Mycobacteriales</taxon>
        <taxon>Mycobacteriaceae</taxon>
        <taxon>Mycolicibacterium</taxon>
    </lineage>
</organism>
<dbReference type="EMBL" id="CP092427">
    <property type="protein sequence ID" value="ULP34591.1"/>
    <property type="molecule type" value="Genomic_DNA"/>
</dbReference>
<comment type="similarity">
    <text evidence="2">Belongs to the TenA family.</text>
</comment>
<dbReference type="Gene3D" id="1.20.910.10">
    <property type="entry name" value="Heme oxygenase-like"/>
    <property type="match status" value="1"/>
</dbReference>
<comment type="function">
    <text evidence="2">Catalyzes an amino-pyrimidine hydrolysis reaction at the C5' of the pyrimidine moiety of thiamine compounds, a reaction that is part of a thiamine salvage pathway.</text>
</comment>
<keyword evidence="2" id="KW-0378">Hydrolase</keyword>
<reference evidence="4" key="1">
    <citation type="submission" date="2020-07" db="EMBL/GenBank/DDBJ databases">
        <authorList>
            <person name="Pettersson B.M.F."/>
            <person name="Behra P.R.K."/>
            <person name="Ramesh M."/>
            <person name="Das S."/>
            <person name="Dasgupta S."/>
            <person name="Kirsebom L.A."/>
        </authorList>
    </citation>
    <scope>NUCLEOTIDE SEQUENCE</scope>
    <source>
        <strain evidence="4">DSM 45406</strain>
    </source>
</reference>
<gene>
    <name evidence="4" type="primary">tenA</name>
    <name evidence="4" type="ORF">H7H73_17710</name>
    <name evidence="5" type="ORF">MJO55_14695</name>
</gene>
<dbReference type="GO" id="GO:0009228">
    <property type="term" value="P:thiamine biosynthetic process"/>
    <property type="evidence" value="ECO:0007669"/>
    <property type="project" value="UniProtKB-KW"/>
</dbReference>
<evidence type="ECO:0000313" key="4">
    <source>
        <dbReference type="EMBL" id="MCV7071940.1"/>
    </source>
</evidence>
<sequence>MTSSIAAPPRIGSGLPDSWTSRLWTDIAGIFDAITAHPFITGLTDGTLDADAFTHYVAQDVHYLRAYARALAVVGAKAPTLADTALFARHAAEVLDVELELHGELLPALGLSAEAVDSVPVAPTTQAYNSYLIATVYDGGFADGLAAVLPCYWIYAEVGAELVHRGSADPRYQRWIDSYAGDEFAATVTDVLDLADRVGPTLTAAGEAAARAHFVATARYEWMFFDAAHRRETWPAPTTGTSAAQ</sequence>
<dbReference type="InterPro" id="IPR027574">
    <property type="entry name" value="Thiaminase_II"/>
</dbReference>
<accession>A0A9X2YEQ0</accession>
<evidence type="ECO:0000313" key="7">
    <source>
        <dbReference type="Proteomes" id="UP001140272"/>
    </source>
</evidence>
<dbReference type="GO" id="GO:0005829">
    <property type="term" value="C:cytosol"/>
    <property type="evidence" value="ECO:0007669"/>
    <property type="project" value="TreeGrafter"/>
</dbReference>
<reference evidence="4" key="2">
    <citation type="journal article" date="2022" name="BMC Genomics">
        <title>Comparative genome analysis of mycobacteria focusing on tRNA and non-coding RNA.</title>
        <authorList>
            <person name="Behra P.R.K."/>
            <person name="Pettersson B.M.F."/>
            <person name="Ramesh M."/>
            <person name="Das S."/>
            <person name="Dasgupta S."/>
            <person name="Kirsebom L.A."/>
        </authorList>
    </citation>
    <scope>NUCLEOTIDE SEQUENCE</scope>
    <source>
        <strain evidence="4">DSM 45406</strain>
    </source>
</reference>
<comment type="pathway">
    <text evidence="1 2">Cofactor biosynthesis; thiamine diphosphate biosynthesis.</text>
</comment>
<dbReference type="InterPro" id="IPR004305">
    <property type="entry name" value="Thiaminase-2/PQQC"/>
</dbReference>